<dbReference type="Pfam" id="PF00067">
    <property type="entry name" value="p450"/>
    <property type="match status" value="2"/>
</dbReference>
<evidence type="ECO:0000256" key="12">
    <source>
        <dbReference type="ARBA" id="ARBA00023136"/>
    </source>
</evidence>
<protein>
    <recommendedName>
        <fullName evidence="17">Cytochrome P450</fullName>
    </recommendedName>
</protein>
<keyword evidence="16" id="KW-1185">Reference proteome</keyword>
<dbReference type="InterPro" id="IPR017972">
    <property type="entry name" value="Cyt_P450_CS"/>
</dbReference>
<accession>A0AAV8X0Z9</accession>
<dbReference type="GO" id="GO:0005789">
    <property type="term" value="C:endoplasmic reticulum membrane"/>
    <property type="evidence" value="ECO:0007669"/>
    <property type="project" value="UniProtKB-SubCell"/>
</dbReference>
<dbReference type="PANTHER" id="PTHR24292:SF100">
    <property type="entry name" value="CYTOCHROME P450 6A16, ISOFORM B-RELATED"/>
    <property type="match status" value="1"/>
</dbReference>
<comment type="cofactor">
    <cofactor evidence="1 13">
        <name>heme</name>
        <dbReference type="ChEBI" id="CHEBI:30413"/>
    </cofactor>
</comment>
<comment type="caution">
    <text evidence="15">The sequence shown here is derived from an EMBL/GenBank/DDBJ whole genome shotgun (WGS) entry which is preliminary data.</text>
</comment>
<evidence type="ECO:0000256" key="1">
    <source>
        <dbReference type="ARBA" id="ARBA00001971"/>
    </source>
</evidence>
<evidence type="ECO:0000313" key="16">
    <source>
        <dbReference type="Proteomes" id="UP001162156"/>
    </source>
</evidence>
<evidence type="ECO:0000313" key="15">
    <source>
        <dbReference type="EMBL" id="KAJ8932327.1"/>
    </source>
</evidence>
<dbReference type="InterPro" id="IPR001128">
    <property type="entry name" value="Cyt_P450"/>
</dbReference>
<dbReference type="GO" id="GO:0005506">
    <property type="term" value="F:iron ion binding"/>
    <property type="evidence" value="ECO:0007669"/>
    <property type="project" value="InterPro"/>
</dbReference>
<keyword evidence="8" id="KW-0492">Microsome</keyword>
<dbReference type="AlphaFoldDB" id="A0AAV8X0Z9"/>
<evidence type="ECO:0000256" key="9">
    <source>
        <dbReference type="ARBA" id="ARBA00023002"/>
    </source>
</evidence>
<keyword evidence="5 13" id="KW-0349">Heme</keyword>
<keyword evidence="7" id="KW-0256">Endoplasmic reticulum</keyword>
<evidence type="ECO:0000256" key="6">
    <source>
        <dbReference type="ARBA" id="ARBA00022723"/>
    </source>
</evidence>
<keyword evidence="12" id="KW-0472">Membrane</keyword>
<evidence type="ECO:0008006" key="17">
    <source>
        <dbReference type="Google" id="ProtNLM"/>
    </source>
</evidence>
<keyword evidence="9 14" id="KW-0560">Oxidoreductase</keyword>
<dbReference type="PRINTS" id="PR00385">
    <property type="entry name" value="P450"/>
</dbReference>
<comment type="subcellular location">
    <subcellularLocation>
        <location evidence="3">Endoplasmic reticulum membrane</location>
        <topology evidence="3">Peripheral membrane protein</topology>
    </subcellularLocation>
    <subcellularLocation>
        <location evidence="2">Microsome membrane</location>
        <topology evidence="2">Peripheral membrane protein</topology>
    </subcellularLocation>
</comment>
<evidence type="ECO:0000256" key="11">
    <source>
        <dbReference type="ARBA" id="ARBA00023033"/>
    </source>
</evidence>
<feature type="binding site" description="axial binding residue" evidence="13">
    <location>
        <position position="195"/>
    </location>
    <ligand>
        <name>heme</name>
        <dbReference type="ChEBI" id="CHEBI:30413"/>
    </ligand>
    <ligandPart>
        <name>Fe</name>
        <dbReference type="ChEBI" id="CHEBI:18248"/>
    </ligandPart>
</feature>
<dbReference type="InterPro" id="IPR036396">
    <property type="entry name" value="Cyt_P450_sf"/>
</dbReference>
<dbReference type="GO" id="GO:0016705">
    <property type="term" value="F:oxidoreductase activity, acting on paired donors, with incorporation or reduction of molecular oxygen"/>
    <property type="evidence" value="ECO:0007669"/>
    <property type="project" value="InterPro"/>
</dbReference>
<evidence type="ECO:0000256" key="4">
    <source>
        <dbReference type="ARBA" id="ARBA00010617"/>
    </source>
</evidence>
<evidence type="ECO:0000256" key="5">
    <source>
        <dbReference type="ARBA" id="ARBA00022617"/>
    </source>
</evidence>
<dbReference type="GO" id="GO:0004497">
    <property type="term" value="F:monooxygenase activity"/>
    <property type="evidence" value="ECO:0007669"/>
    <property type="project" value="UniProtKB-KW"/>
</dbReference>
<dbReference type="InterPro" id="IPR050476">
    <property type="entry name" value="Insect_CytP450_Detox"/>
</dbReference>
<keyword evidence="10 13" id="KW-0408">Iron</keyword>
<dbReference type="Gene3D" id="1.10.630.10">
    <property type="entry name" value="Cytochrome P450"/>
    <property type="match status" value="2"/>
</dbReference>
<evidence type="ECO:0000256" key="7">
    <source>
        <dbReference type="ARBA" id="ARBA00022824"/>
    </source>
</evidence>
<dbReference type="SUPFAM" id="SSF48264">
    <property type="entry name" value="Cytochrome P450"/>
    <property type="match status" value="1"/>
</dbReference>
<dbReference type="EMBL" id="JANEYF010004056">
    <property type="protein sequence ID" value="KAJ8932327.1"/>
    <property type="molecule type" value="Genomic_DNA"/>
</dbReference>
<dbReference type="PRINTS" id="PR00463">
    <property type="entry name" value="EP450I"/>
</dbReference>
<evidence type="ECO:0000256" key="2">
    <source>
        <dbReference type="ARBA" id="ARBA00004174"/>
    </source>
</evidence>
<dbReference type="InterPro" id="IPR002401">
    <property type="entry name" value="Cyt_P450_E_grp-I"/>
</dbReference>
<reference evidence="15" key="1">
    <citation type="journal article" date="2023" name="Insect Mol. Biol.">
        <title>Genome sequencing provides insights into the evolution of gene families encoding plant cell wall-degrading enzymes in longhorned beetles.</title>
        <authorList>
            <person name="Shin N.R."/>
            <person name="Okamura Y."/>
            <person name="Kirsch R."/>
            <person name="Pauchet Y."/>
        </authorList>
    </citation>
    <scope>NUCLEOTIDE SEQUENCE</scope>
    <source>
        <strain evidence="15">RBIC_L_NR</strain>
    </source>
</reference>
<evidence type="ECO:0000256" key="8">
    <source>
        <dbReference type="ARBA" id="ARBA00022848"/>
    </source>
</evidence>
<organism evidence="15 16">
    <name type="scientific">Rhamnusium bicolor</name>
    <dbReference type="NCBI Taxonomy" id="1586634"/>
    <lineage>
        <taxon>Eukaryota</taxon>
        <taxon>Metazoa</taxon>
        <taxon>Ecdysozoa</taxon>
        <taxon>Arthropoda</taxon>
        <taxon>Hexapoda</taxon>
        <taxon>Insecta</taxon>
        <taxon>Pterygota</taxon>
        <taxon>Neoptera</taxon>
        <taxon>Endopterygota</taxon>
        <taxon>Coleoptera</taxon>
        <taxon>Polyphaga</taxon>
        <taxon>Cucujiformia</taxon>
        <taxon>Chrysomeloidea</taxon>
        <taxon>Cerambycidae</taxon>
        <taxon>Lepturinae</taxon>
        <taxon>Rhagiini</taxon>
        <taxon>Rhamnusium</taxon>
    </lineage>
</organism>
<comment type="similarity">
    <text evidence="4 14">Belongs to the cytochrome P450 family.</text>
</comment>
<evidence type="ECO:0000256" key="10">
    <source>
        <dbReference type="ARBA" id="ARBA00023004"/>
    </source>
</evidence>
<name>A0AAV8X0Z9_9CUCU</name>
<keyword evidence="11 14" id="KW-0503">Monooxygenase</keyword>
<dbReference type="Proteomes" id="UP001162156">
    <property type="component" value="Unassembled WGS sequence"/>
</dbReference>
<evidence type="ECO:0000256" key="13">
    <source>
        <dbReference type="PIRSR" id="PIRSR602401-1"/>
    </source>
</evidence>
<gene>
    <name evidence="15" type="ORF">NQ314_014746</name>
</gene>
<dbReference type="PANTHER" id="PTHR24292">
    <property type="entry name" value="CYTOCHROME P450"/>
    <property type="match status" value="1"/>
</dbReference>
<evidence type="ECO:0000256" key="14">
    <source>
        <dbReference type="RuleBase" id="RU000461"/>
    </source>
</evidence>
<dbReference type="GO" id="GO:0020037">
    <property type="term" value="F:heme binding"/>
    <property type="evidence" value="ECO:0007669"/>
    <property type="project" value="InterPro"/>
</dbReference>
<sequence>MGKKVFQEFNIWDQVNLALTMYCPNLATKLGIRNIQKDVSKFFFKSVKDTVEYREKNNIHRDDFLQLLMELKNSEVKLSMNELTAQAFLFFLAGFGTSSTVTTQALYELGKNEEVQSRARDEIIEILGQHDNKITYESLAEMKYLEQVIDVLGLQHDPDYWPDPLKWDPDRFGEENGGNKHSFTYLPFGEGPRNCIGMRFGLMQTKIGLITVLKNFKVSVSPRTVTPLGMDPDTFLFHTINKVYLNLDKI</sequence>
<dbReference type="PROSITE" id="PS00086">
    <property type="entry name" value="CYTOCHROME_P450"/>
    <property type="match status" value="1"/>
</dbReference>
<keyword evidence="6 13" id="KW-0479">Metal-binding</keyword>
<proteinExistence type="inferred from homology"/>
<evidence type="ECO:0000256" key="3">
    <source>
        <dbReference type="ARBA" id="ARBA00004406"/>
    </source>
</evidence>